<dbReference type="InterPro" id="IPR000073">
    <property type="entry name" value="AB_hydrolase_1"/>
</dbReference>
<dbReference type="PANTHER" id="PTHR43798">
    <property type="entry name" value="MONOACYLGLYCEROL LIPASE"/>
    <property type="match status" value="1"/>
</dbReference>
<dbReference type="GO" id="GO:0016020">
    <property type="term" value="C:membrane"/>
    <property type="evidence" value="ECO:0007669"/>
    <property type="project" value="TreeGrafter"/>
</dbReference>
<dbReference type="Pfam" id="PF12697">
    <property type="entry name" value="Abhydrolase_6"/>
    <property type="match status" value="1"/>
</dbReference>
<dbReference type="PANTHER" id="PTHR43798:SF33">
    <property type="entry name" value="HYDROLASE, PUTATIVE (AFU_ORTHOLOGUE AFUA_2G14860)-RELATED"/>
    <property type="match status" value="1"/>
</dbReference>
<evidence type="ECO:0000313" key="3">
    <source>
        <dbReference type="Proteomes" id="UP000315628"/>
    </source>
</evidence>
<organism evidence="2 3">
    <name type="scientific">Marihabitans asiaticum</name>
    <dbReference type="NCBI Taxonomy" id="415218"/>
    <lineage>
        <taxon>Bacteria</taxon>
        <taxon>Bacillati</taxon>
        <taxon>Actinomycetota</taxon>
        <taxon>Actinomycetes</taxon>
        <taxon>Micrococcales</taxon>
        <taxon>Intrasporangiaceae</taxon>
        <taxon>Marihabitans</taxon>
    </lineage>
</organism>
<evidence type="ECO:0000259" key="1">
    <source>
        <dbReference type="Pfam" id="PF12697"/>
    </source>
</evidence>
<accession>A0A560W852</accession>
<dbReference type="InterPro" id="IPR050266">
    <property type="entry name" value="AB_hydrolase_sf"/>
</dbReference>
<dbReference type="EMBL" id="VIUW01000004">
    <property type="protein sequence ID" value="TWD13788.1"/>
    <property type="molecule type" value="Genomic_DNA"/>
</dbReference>
<dbReference type="InterPro" id="IPR029058">
    <property type="entry name" value="AB_hydrolase_fold"/>
</dbReference>
<dbReference type="Gene3D" id="3.40.50.1820">
    <property type="entry name" value="alpha/beta hydrolase"/>
    <property type="match status" value="1"/>
</dbReference>
<keyword evidence="2" id="KW-0378">Hydrolase</keyword>
<keyword evidence="3" id="KW-1185">Reference proteome</keyword>
<dbReference type="GO" id="GO:0016787">
    <property type="term" value="F:hydrolase activity"/>
    <property type="evidence" value="ECO:0007669"/>
    <property type="project" value="UniProtKB-KW"/>
</dbReference>
<dbReference type="AlphaFoldDB" id="A0A560W852"/>
<evidence type="ECO:0000313" key="2">
    <source>
        <dbReference type="EMBL" id="TWD13788.1"/>
    </source>
</evidence>
<dbReference type="RefSeq" id="WP_170236289.1">
    <property type="nucleotide sequence ID" value="NZ_BAAAYT010000002.1"/>
</dbReference>
<protein>
    <submittedName>
        <fullName evidence="2">Putative alpha/beta hydrolase</fullName>
    </submittedName>
</protein>
<reference evidence="2 3" key="1">
    <citation type="submission" date="2019-06" db="EMBL/GenBank/DDBJ databases">
        <title>Sequencing the genomes of 1000 actinobacteria strains.</title>
        <authorList>
            <person name="Klenk H.-P."/>
        </authorList>
    </citation>
    <scope>NUCLEOTIDE SEQUENCE [LARGE SCALE GENOMIC DNA]</scope>
    <source>
        <strain evidence="2 3">DSM 18935</strain>
    </source>
</reference>
<comment type="caution">
    <text evidence="2">The sequence shown here is derived from an EMBL/GenBank/DDBJ whole genome shotgun (WGS) entry which is preliminary data.</text>
</comment>
<dbReference type="Proteomes" id="UP000315628">
    <property type="component" value="Unassembled WGS sequence"/>
</dbReference>
<dbReference type="SUPFAM" id="SSF53474">
    <property type="entry name" value="alpha/beta-Hydrolases"/>
    <property type="match status" value="1"/>
</dbReference>
<proteinExistence type="predicted"/>
<name>A0A560W852_9MICO</name>
<gene>
    <name evidence="2" type="ORF">FB557_2426</name>
</gene>
<sequence length="292" mass="31005">MTTTSTAIDLSYGRTAITVRDAGPGTPVAVILPAMGVAAGYYSPFAEALLARGVSVVSPDYPGHGESTPALSRSVNYGYHALADEWLTGVLDATGAQLPGRPVVLLGHSLGGHVALAHLSGHRHASVTALVTVGSASPYWRIYDRPGSLLLKTQFVALVSTIWRLWPGHALGFGGRQPRRLMREWAGFARTGRLRPRGQEDYESGMAAVDLPALAIDLANDELAPPRAVDHFAGKLAGARVERLHFDKPAGAPGRAVDHFSFARSPELIDEVVSSWILEHTGEAPQPSGTID</sequence>
<feature type="domain" description="AB hydrolase-1" evidence="1">
    <location>
        <begin position="31"/>
        <end position="242"/>
    </location>
</feature>
<dbReference type="PIRSF" id="PIRSF037442">
    <property type="entry name" value="UCP037442_abhydr"/>
    <property type="match status" value="1"/>
</dbReference>
<dbReference type="InterPro" id="IPR017208">
    <property type="entry name" value="UCP037442_abhydr"/>
</dbReference>